<dbReference type="Proteomes" id="UP000887540">
    <property type="component" value="Unplaced"/>
</dbReference>
<accession>A0A914CT10</accession>
<name>A0A914CT10_9BILA</name>
<reference evidence="2" key="1">
    <citation type="submission" date="2022-11" db="UniProtKB">
        <authorList>
            <consortium name="WormBaseParasite"/>
        </authorList>
    </citation>
    <scope>IDENTIFICATION</scope>
</reference>
<dbReference type="WBParaSite" id="ACRNAN_scaffold14290.g25981.t1">
    <property type="protein sequence ID" value="ACRNAN_scaffold14290.g25981.t1"/>
    <property type="gene ID" value="ACRNAN_scaffold14290.g25981"/>
</dbReference>
<organism evidence="1 2">
    <name type="scientific">Acrobeloides nanus</name>
    <dbReference type="NCBI Taxonomy" id="290746"/>
    <lineage>
        <taxon>Eukaryota</taxon>
        <taxon>Metazoa</taxon>
        <taxon>Ecdysozoa</taxon>
        <taxon>Nematoda</taxon>
        <taxon>Chromadorea</taxon>
        <taxon>Rhabditida</taxon>
        <taxon>Tylenchina</taxon>
        <taxon>Cephalobomorpha</taxon>
        <taxon>Cephaloboidea</taxon>
        <taxon>Cephalobidae</taxon>
        <taxon>Acrobeloides</taxon>
    </lineage>
</organism>
<dbReference type="Gene3D" id="2.60.40.3770">
    <property type="match status" value="1"/>
</dbReference>
<protein>
    <submittedName>
        <fullName evidence="2">Uncharacterized protein</fullName>
    </submittedName>
</protein>
<keyword evidence="1" id="KW-1185">Reference proteome</keyword>
<evidence type="ECO:0000313" key="1">
    <source>
        <dbReference type="Proteomes" id="UP000887540"/>
    </source>
</evidence>
<proteinExistence type="predicted"/>
<dbReference type="AlphaFoldDB" id="A0A914CT10"/>
<sequence>MPILQSNNNGTMEGPPHILSVAPHNAATSLLIGISIVYLGNDNLEQTKKFICPTEHDAVNMKCRFSSALGYVNAGKDLAYYQFKETVKTTTPAYTLSNGEIILQSLDAIAQLKLTITDLQVSTVADINTVEVKNIDLHGCYSCDMGATVIHTCLTDFGTAMAHLKHPSSFKFYINCNTTGITQTRWIYPTKAEIDEKCDLTQRAIPLS</sequence>
<evidence type="ECO:0000313" key="2">
    <source>
        <dbReference type="WBParaSite" id="ACRNAN_scaffold14290.g25981.t1"/>
    </source>
</evidence>